<evidence type="ECO:0000256" key="3">
    <source>
        <dbReference type="ARBA" id="ARBA00023163"/>
    </source>
</evidence>
<dbReference type="SUPFAM" id="SSF46785">
    <property type="entry name" value="Winged helix' DNA-binding domain"/>
    <property type="match status" value="1"/>
</dbReference>
<dbReference type="PANTHER" id="PTHR33204:SF29">
    <property type="entry name" value="TRANSCRIPTIONAL REGULATOR"/>
    <property type="match status" value="1"/>
</dbReference>
<dbReference type="AlphaFoldDB" id="A0A420FP60"/>
<name>A0A420FP60_9SPHI</name>
<dbReference type="EMBL" id="MCAQ01000023">
    <property type="protein sequence ID" value="RKF34714.1"/>
    <property type="molecule type" value="Genomic_DNA"/>
</dbReference>
<accession>A0A420FP60</accession>
<evidence type="ECO:0000313" key="4">
    <source>
        <dbReference type="EMBL" id="RKF34714.1"/>
    </source>
</evidence>
<comment type="caution">
    <text evidence="4">The sequence shown here is derived from an EMBL/GenBank/DDBJ whole genome shotgun (WGS) entry which is preliminary data.</text>
</comment>
<dbReference type="GO" id="GO:0003677">
    <property type="term" value="F:DNA binding"/>
    <property type="evidence" value="ECO:0007669"/>
    <property type="project" value="UniProtKB-KW"/>
</dbReference>
<dbReference type="RefSeq" id="WP_120334511.1">
    <property type="nucleotide sequence ID" value="NZ_CP070350.1"/>
</dbReference>
<sequence>MNYKEFENCSVNLFFRIFSGKWKPLILHHFFYTGDERFIELWRKMPKISKKVLLEQLKEMENDGIVVRKQVNTFPPEVYYGLSETGKSLEQLLLHIESWMENYQLQRTTELDPMKEKQK</sequence>
<evidence type="ECO:0000256" key="2">
    <source>
        <dbReference type="ARBA" id="ARBA00023125"/>
    </source>
</evidence>
<protein>
    <submittedName>
        <fullName evidence="4">HxlR family transcriptional regulator</fullName>
    </submittedName>
</protein>
<reference evidence="4 5" key="1">
    <citation type="submission" date="2016-07" db="EMBL/GenBank/DDBJ databases">
        <title>Genome analysis of Sphingobacterium siyangense T12B17.</title>
        <authorList>
            <person name="Xu D."/>
            <person name="Su Y."/>
            <person name="Zheng S."/>
        </authorList>
    </citation>
    <scope>NUCLEOTIDE SEQUENCE [LARGE SCALE GENOMIC DNA]</scope>
    <source>
        <strain evidence="4 5">T12B17</strain>
    </source>
</reference>
<dbReference type="InterPro" id="IPR036388">
    <property type="entry name" value="WH-like_DNA-bd_sf"/>
</dbReference>
<dbReference type="PROSITE" id="PS51118">
    <property type="entry name" value="HTH_HXLR"/>
    <property type="match status" value="1"/>
</dbReference>
<keyword evidence="1" id="KW-0805">Transcription regulation</keyword>
<keyword evidence="2" id="KW-0238">DNA-binding</keyword>
<organism evidence="4 5">
    <name type="scientific">Sphingobacterium siyangense</name>
    <dbReference type="NCBI Taxonomy" id="459529"/>
    <lineage>
        <taxon>Bacteria</taxon>
        <taxon>Pseudomonadati</taxon>
        <taxon>Bacteroidota</taxon>
        <taxon>Sphingobacteriia</taxon>
        <taxon>Sphingobacteriales</taxon>
        <taxon>Sphingobacteriaceae</taxon>
        <taxon>Sphingobacterium</taxon>
    </lineage>
</organism>
<keyword evidence="5" id="KW-1185">Reference proteome</keyword>
<gene>
    <name evidence="4" type="ORF">BCY89_07035</name>
</gene>
<evidence type="ECO:0000313" key="5">
    <source>
        <dbReference type="Proteomes" id="UP000286402"/>
    </source>
</evidence>
<dbReference type="Proteomes" id="UP000286402">
    <property type="component" value="Unassembled WGS sequence"/>
</dbReference>
<dbReference type="InterPro" id="IPR036390">
    <property type="entry name" value="WH_DNA-bd_sf"/>
</dbReference>
<proteinExistence type="predicted"/>
<dbReference type="PANTHER" id="PTHR33204">
    <property type="entry name" value="TRANSCRIPTIONAL REGULATOR, MARR FAMILY"/>
    <property type="match status" value="1"/>
</dbReference>
<evidence type="ECO:0000256" key="1">
    <source>
        <dbReference type="ARBA" id="ARBA00023015"/>
    </source>
</evidence>
<keyword evidence="3" id="KW-0804">Transcription</keyword>
<dbReference type="Gene3D" id="1.10.10.10">
    <property type="entry name" value="Winged helix-like DNA-binding domain superfamily/Winged helix DNA-binding domain"/>
    <property type="match status" value="1"/>
</dbReference>
<dbReference type="InterPro" id="IPR002577">
    <property type="entry name" value="HTH_HxlR"/>
</dbReference>
<dbReference type="Pfam" id="PF01638">
    <property type="entry name" value="HxlR"/>
    <property type="match status" value="1"/>
</dbReference>